<keyword evidence="1" id="KW-0677">Repeat</keyword>
<evidence type="ECO:0000259" key="4">
    <source>
        <dbReference type="Pfam" id="PF24883"/>
    </source>
</evidence>
<reference evidence="5" key="1">
    <citation type="submission" date="2022-09" db="EMBL/GenBank/DDBJ databases">
        <title>Chromosome-level assembly of Trichoderma breve T069, a fungus used in development of biopesticide product.</title>
        <authorList>
            <person name="Lin R."/>
            <person name="Liu T."/>
        </authorList>
    </citation>
    <scope>NUCLEOTIDE SEQUENCE</scope>
    <source>
        <strain evidence="5">T069</strain>
    </source>
</reference>
<feature type="region of interest" description="Disordered" evidence="3">
    <location>
        <begin position="32"/>
        <end position="83"/>
    </location>
</feature>
<dbReference type="GeneID" id="80868936"/>
<dbReference type="Pfam" id="PF24883">
    <property type="entry name" value="NPHP3_N"/>
    <property type="match status" value="1"/>
</dbReference>
<feature type="repeat" description="ANK" evidence="2">
    <location>
        <begin position="1007"/>
        <end position="1039"/>
    </location>
</feature>
<evidence type="ECO:0000256" key="2">
    <source>
        <dbReference type="PROSITE-ProRule" id="PRU00023"/>
    </source>
</evidence>
<dbReference type="PROSITE" id="PS50088">
    <property type="entry name" value="ANK_REPEAT"/>
    <property type="match status" value="5"/>
</dbReference>
<name>A0A9W9E8R9_9HYPO</name>
<proteinExistence type="predicted"/>
<dbReference type="PANTHER" id="PTHR10039:SF16">
    <property type="entry name" value="GPI INOSITOL-DEACYLASE"/>
    <property type="match status" value="1"/>
</dbReference>
<protein>
    <submittedName>
        <fullName evidence="5">Ankyrin repeats (3 copies) domain-containing protein</fullName>
    </submittedName>
</protein>
<dbReference type="InterPro" id="IPR036770">
    <property type="entry name" value="Ankyrin_rpt-contain_sf"/>
</dbReference>
<feature type="compositionally biased region" description="Low complexity" evidence="3">
    <location>
        <begin position="41"/>
        <end position="56"/>
    </location>
</feature>
<dbReference type="Pfam" id="PF12796">
    <property type="entry name" value="Ank_2"/>
    <property type="match status" value="2"/>
</dbReference>
<feature type="repeat" description="ANK" evidence="2">
    <location>
        <begin position="936"/>
        <end position="968"/>
    </location>
</feature>
<evidence type="ECO:0000313" key="6">
    <source>
        <dbReference type="Proteomes" id="UP001140511"/>
    </source>
</evidence>
<dbReference type="EMBL" id="JAOPEN010000004">
    <property type="protein sequence ID" value="KAJ4858771.1"/>
    <property type="molecule type" value="Genomic_DNA"/>
</dbReference>
<evidence type="ECO:0000256" key="1">
    <source>
        <dbReference type="ARBA" id="ARBA00022737"/>
    </source>
</evidence>
<accession>A0A9W9E8R9</accession>
<evidence type="ECO:0000313" key="5">
    <source>
        <dbReference type="EMBL" id="KAJ4858771.1"/>
    </source>
</evidence>
<sequence>MSAKNTEEVIEASSSHNWRYRAKIKLKALLPGQSSRNEAVTESSSNTSSTLPSSSTVAPDAETVSQTLSNPSVPVLGSTGNLKDSTLQDEVADTIESPNIWLKAYKAATPDTRKWINSLPELTISQDANDQSWVADIVEVVQALEKKHQDSALRITVGQKEIALRDYVTPTVKWLTLIGDISTQFAPAPSGIVWSAIKVLLQVPVAGMGETAAILASTARVLSILRRGKVYEIVFTKDNTAPELLQNLVDGLVALYAKSLDLLAYTARHLKNQYRQILEWISNPGQATSLIIELTQCETALDRAVECCEVARGANADEAHTELLLNLHHSVDQIDNRMRRLFDELEIREMLEALDYFSDVKFGEQHQKKVESRTPGTGTWLLAHPKFKTWDEADESSILWLQGTVGVGKSFLASTVIDQFLSNGAVSHSSNRKNNQGFAYFYCERGSSNLSEPISVLRSYVRQLSIVPCYPKCMQKELVELYRESRKQGAKLSTNVCKDQIFASANLYPRTTLVLDGLDECNASERGALIKTLAELIQHAKNPVKLFISSRREQDIAKQLELSPIIEINAHDNKEDIRKFVDERIERIEETGKWISVSQDLKNKIKDTICAKSDGMFRWTFLQMDQLSKLRQAKQLEERLGKLPKTLNAAYQEVFELIEEDGGGEILERAVKWVMCAEDPLTTDEILDAVRLSPSGDGATLCVDPIIAEETLLDICGHLIVKDSRSKRWKFPHSSVIEYIEEVHQWSLQQAHSFVARICLLYLIDDDSVQKMKNRKTAGFFPRANGVQYYMETSWFIHVLAVEKLELHEFEVSKLLKIFLEIDKSSQKSSQHYQYWVDFFLVWSRREGLRLPNRRYQKFLPIENFYPAKDRIFGICIFGFYHLLQDYWKSGIDVLPVNRRGMDLLSIAAYYGHLKICEKLIELGLDVNRQFNGHPDDSSALTVVVEKGSVDMVRYLISQGADPNLPLNGPSALCASISRRYGNNSKCTELLLDAKADPNHGCGPQCKFTYPLETAAYKDNIETAKLLLRKGANVNLESEIGDYGTALVAAAQQGNGEICQLLMEHGADVNAPLKAGKYGSALAAAASEGYHKICQLLIDHGADINAPLYGDYQSALAAARDGGKIARPVCKLLISLGAKDNVYWHQLRYIVQNPNRPSAQDAALERFTYDGLPIGEDLSPNRSSDSTIDSLDLFKVRDKF</sequence>
<feature type="repeat" description="ANK" evidence="2">
    <location>
        <begin position="900"/>
        <end position="932"/>
    </location>
</feature>
<dbReference type="PANTHER" id="PTHR10039">
    <property type="entry name" value="AMELOGENIN"/>
    <property type="match status" value="1"/>
</dbReference>
<feature type="domain" description="Nephrocystin 3-like N-terminal" evidence="4">
    <location>
        <begin position="376"/>
        <end position="551"/>
    </location>
</feature>
<feature type="repeat" description="ANK" evidence="2">
    <location>
        <begin position="1042"/>
        <end position="1074"/>
    </location>
</feature>
<dbReference type="RefSeq" id="XP_056027827.1">
    <property type="nucleotide sequence ID" value="XM_056174248.1"/>
</dbReference>
<keyword evidence="6" id="KW-1185">Reference proteome</keyword>
<dbReference type="SUPFAM" id="SSF48403">
    <property type="entry name" value="Ankyrin repeat"/>
    <property type="match status" value="1"/>
</dbReference>
<keyword evidence="2" id="KW-0040">ANK repeat</keyword>
<dbReference type="Gene3D" id="1.25.40.20">
    <property type="entry name" value="Ankyrin repeat-containing domain"/>
    <property type="match status" value="2"/>
</dbReference>
<dbReference type="InterPro" id="IPR002110">
    <property type="entry name" value="Ankyrin_rpt"/>
</dbReference>
<dbReference type="Proteomes" id="UP001140511">
    <property type="component" value="Unassembled WGS sequence"/>
</dbReference>
<gene>
    <name evidence="5" type="ORF">T069G_07038</name>
</gene>
<dbReference type="SUPFAM" id="SSF52540">
    <property type="entry name" value="P-loop containing nucleoside triphosphate hydrolases"/>
    <property type="match status" value="1"/>
</dbReference>
<dbReference type="PROSITE" id="PS50297">
    <property type="entry name" value="ANK_REP_REGION"/>
    <property type="match status" value="4"/>
</dbReference>
<evidence type="ECO:0000256" key="3">
    <source>
        <dbReference type="SAM" id="MobiDB-lite"/>
    </source>
</evidence>
<feature type="repeat" description="ANK" evidence="2">
    <location>
        <begin position="1077"/>
        <end position="1109"/>
    </location>
</feature>
<feature type="compositionally biased region" description="Polar residues" evidence="3">
    <location>
        <begin position="63"/>
        <end position="83"/>
    </location>
</feature>
<dbReference type="InterPro" id="IPR027417">
    <property type="entry name" value="P-loop_NTPase"/>
</dbReference>
<comment type="caution">
    <text evidence="5">The sequence shown here is derived from an EMBL/GenBank/DDBJ whole genome shotgun (WGS) entry which is preliminary data.</text>
</comment>
<dbReference type="Gene3D" id="3.40.50.300">
    <property type="entry name" value="P-loop containing nucleotide triphosphate hydrolases"/>
    <property type="match status" value="1"/>
</dbReference>
<dbReference type="SMART" id="SM00248">
    <property type="entry name" value="ANK"/>
    <property type="match status" value="7"/>
</dbReference>
<organism evidence="5 6">
    <name type="scientific">Trichoderma breve</name>
    <dbReference type="NCBI Taxonomy" id="2034170"/>
    <lineage>
        <taxon>Eukaryota</taxon>
        <taxon>Fungi</taxon>
        <taxon>Dikarya</taxon>
        <taxon>Ascomycota</taxon>
        <taxon>Pezizomycotina</taxon>
        <taxon>Sordariomycetes</taxon>
        <taxon>Hypocreomycetidae</taxon>
        <taxon>Hypocreales</taxon>
        <taxon>Hypocreaceae</taxon>
        <taxon>Trichoderma</taxon>
    </lineage>
</organism>
<dbReference type="AlphaFoldDB" id="A0A9W9E8R9"/>
<dbReference type="InterPro" id="IPR056884">
    <property type="entry name" value="NPHP3-like_N"/>
</dbReference>